<dbReference type="SUPFAM" id="SSF53383">
    <property type="entry name" value="PLP-dependent transferases"/>
    <property type="match status" value="1"/>
</dbReference>
<dbReference type="PANTHER" id="PTHR43586:SF15">
    <property type="entry name" value="BLR3095 PROTEIN"/>
    <property type="match status" value="1"/>
</dbReference>
<name>A0A9W6H4A3_9MICO</name>
<dbReference type="EMBL" id="BSEJ01000010">
    <property type="protein sequence ID" value="GLJ62076.1"/>
    <property type="molecule type" value="Genomic_DNA"/>
</dbReference>
<dbReference type="InterPro" id="IPR000192">
    <property type="entry name" value="Aminotrans_V_dom"/>
</dbReference>
<keyword evidence="3" id="KW-1185">Reference proteome</keyword>
<protein>
    <recommendedName>
        <fullName evidence="1">Aminotransferase class V domain-containing protein</fullName>
    </recommendedName>
</protein>
<evidence type="ECO:0000313" key="3">
    <source>
        <dbReference type="Proteomes" id="UP001142462"/>
    </source>
</evidence>
<reference evidence="2" key="2">
    <citation type="submission" date="2023-01" db="EMBL/GenBank/DDBJ databases">
        <authorList>
            <person name="Sun Q."/>
            <person name="Evtushenko L."/>
        </authorList>
    </citation>
    <scope>NUCLEOTIDE SEQUENCE</scope>
    <source>
        <strain evidence="2">VKM Ac-1020</strain>
    </source>
</reference>
<dbReference type="InterPro" id="IPR015422">
    <property type="entry name" value="PyrdxlP-dep_Trfase_small"/>
</dbReference>
<dbReference type="InterPro" id="IPR015421">
    <property type="entry name" value="PyrdxlP-dep_Trfase_major"/>
</dbReference>
<dbReference type="PANTHER" id="PTHR43586">
    <property type="entry name" value="CYSTEINE DESULFURASE"/>
    <property type="match status" value="1"/>
</dbReference>
<organism evidence="2 3">
    <name type="scientific">Microbacterium barkeri</name>
    <dbReference type="NCBI Taxonomy" id="33917"/>
    <lineage>
        <taxon>Bacteria</taxon>
        <taxon>Bacillati</taxon>
        <taxon>Actinomycetota</taxon>
        <taxon>Actinomycetes</taxon>
        <taxon>Micrococcales</taxon>
        <taxon>Microbacteriaceae</taxon>
        <taxon>Microbacterium</taxon>
    </lineage>
</organism>
<dbReference type="Pfam" id="PF00266">
    <property type="entry name" value="Aminotran_5"/>
    <property type="match status" value="1"/>
</dbReference>
<accession>A0A9W6H4A3</accession>
<reference evidence="2" key="1">
    <citation type="journal article" date="2014" name="Int. J. Syst. Evol. Microbiol.">
        <title>Complete genome sequence of Corynebacterium casei LMG S-19264T (=DSM 44701T), isolated from a smear-ripened cheese.</title>
        <authorList>
            <consortium name="US DOE Joint Genome Institute (JGI-PGF)"/>
            <person name="Walter F."/>
            <person name="Albersmeier A."/>
            <person name="Kalinowski J."/>
            <person name="Ruckert C."/>
        </authorList>
    </citation>
    <scope>NUCLEOTIDE SEQUENCE</scope>
    <source>
        <strain evidence="2">VKM Ac-1020</strain>
    </source>
</reference>
<dbReference type="AlphaFoldDB" id="A0A9W6H4A3"/>
<dbReference type="RefSeq" id="WP_271173770.1">
    <property type="nucleotide sequence ID" value="NZ_BSEJ01000010.1"/>
</dbReference>
<evidence type="ECO:0000313" key="2">
    <source>
        <dbReference type="EMBL" id="GLJ62076.1"/>
    </source>
</evidence>
<dbReference type="Proteomes" id="UP001142462">
    <property type="component" value="Unassembled WGS sequence"/>
</dbReference>
<feature type="domain" description="Aminotransferase class V" evidence="1">
    <location>
        <begin position="56"/>
        <end position="343"/>
    </location>
</feature>
<dbReference type="InterPro" id="IPR015424">
    <property type="entry name" value="PyrdxlP-dep_Trfase"/>
</dbReference>
<gene>
    <name evidence="2" type="ORF">GCM10017576_22060</name>
</gene>
<dbReference type="Gene3D" id="3.90.1150.10">
    <property type="entry name" value="Aspartate Aminotransferase, domain 1"/>
    <property type="match status" value="1"/>
</dbReference>
<evidence type="ECO:0000259" key="1">
    <source>
        <dbReference type="Pfam" id="PF00266"/>
    </source>
</evidence>
<proteinExistence type="predicted"/>
<dbReference type="Gene3D" id="3.40.640.10">
    <property type="entry name" value="Type I PLP-dependent aspartate aminotransferase-like (Major domain)"/>
    <property type="match status" value="1"/>
</dbReference>
<comment type="caution">
    <text evidence="2">The sequence shown here is derived from an EMBL/GenBank/DDBJ whole genome shotgun (WGS) entry which is preliminary data.</text>
</comment>
<sequence length="377" mass="39089">MTTLADLTASFDVEPGYLDWARFGPLSRTVREEAMADLELLGSGRESGIGLVSGRADEARAAIAGLLRVDPAEVALQPSTTHGLAQAVYGVTGGVVASPLEFPSIPVTIARAATALGRIVPQWIAPEHRFVTPEAVAETIDESTSAVAVSLVDFRTGYRADLAGIREVIGDDRLLIVDATQAVGVVDAEWTAADVVAAHGYKWLRAGRGTGFAWYGRRARVALDPVLSGTTGTDADDLPYDVVPVPAPAPDARAFTVSRPDPLAAARLASAVGEVASAGIAEIEAAVAERAGRIIEIADAHGIEVVTPRDPARRAGIVALDPGARHVGALGAALANAGVTATARSGYVRVSPHVATDDETLRMLDDACAVFVQTRVG</sequence>